<name>A0ABR4J8L1_9EURO</name>
<feature type="region of interest" description="Disordered" evidence="1">
    <location>
        <begin position="1"/>
        <end position="21"/>
    </location>
</feature>
<proteinExistence type="predicted"/>
<sequence>MCSQTPANSHIVRKGGCGSLNRRDPLESCLENEMTLWHLTSSSSLQSKHKRKRTTTARVTSPANRHRHQRQAPGPVLTRNSTKTEDARRYCSPAHHRPISCLLCLA</sequence>
<keyword evidence="3" id="KW-1185">Reference proteome</keyword>
<accession>A0ABR4J8L1</accession>
<dbReference type="EMBL" id="JBFXLR010000135">
    <property type="protein sequence ID" value="KAL2835919.1"/>
    <property type="molecule type" value="Genomic_DNA"/>
</dbReference>
<dbReference type="RefSeq" id="XP_070891884.1">
    <property type="nucleotide sequence ID" value="XM_071049247.1"/>
</dbReference>
<comment type="caution">
    <text evidence="2">The sequence shown here is derived from an EMBL/GenBank/DDBJ whole genome shotgun (WGS) entry which is preliminary data.</text>
</comment>
<dbReference type="GeneID" id="98164411"/>
<reference evidence="2 3" key="1">
    <citation type="submission" date="2024-07" db="EMBL/GenBank/DDBJ databases">
        <title>Section-level genome sequencing and comparative genomics of Aspergillus sections Usti and Cavernicolus.</title>
        <authorList>
            <consortium name="Lawrence Berkeley National Laboratory"/>
            <person name="Nybo J.L."/>
            <person name="Vesth T.C."/>
            <person name="Theobald S."/>
            <person name="Frisvad J.C."/>
            <person name="Larsen T.O."/>
            <person name="Kjaerboelling I."/>
            <person name="Rothschild-Mancinelli K."/>
            <person name="Lyhne E.K."/>
            <person name="Kogle M.E."/>
            <person name="Barry K."/>
            <person name="Clum A."/>
            <person name="Na H."/>
            <person name="Ledsgaard L."/>
            <person name="Lin J."/>
            <person name="Lipzen A."/>
            <person name="Kuo A."/>
            <person name="Riley R."/>
            <person name="Mondo S."/>
            <person name="LaButti K."/>
            <person name="Haridas S."/>
            <person name="Pangalinan J."/>
            <person name="Salamov A.A."/>
            <person name="Simmons B.A."/>
            <person name="Magnuson J.K."/>
            <person name="Chen J."/>
            <person name="Drula E."/>
            <person name="Henrissat B."/>
            <person name="Wiebenga A."/>
            <person name="Lubbers R.J."/>
            <person name="Gomes A.C."/>
            <person name="Macurrencykelacurrency M.R."/>
            <person name="Stajich J."/>
            <person name="Grigoriev I.V."/>
            <person name="Mortensen U.H."/>
            <person name="De vries R.P."/>
            <person name="Baker S.E."/>
            <person name="Andersen M.R."/>
        </authorList>
    </citation>
    <scope>NUCLEOTIDE SEQUENCE [LARGE SCALE GENOMIC DNA]</scope>
    <source>
        <strain evidence="2 3">CBS 756.74</strain>
    </source>
</reference>
<feature type="region of interest" description="Disordered" evidence="1">
    <location>
        <begin position="41"/>
        <end position="89"/>
    </location>
</feature>
<protein>
    <submittedName>
        <fullName evidence="2">Uncharacterized protein</fullName>
    </submittedName>
</protein>
<evidence type="ECO:0000313" key="2">
    <source>
        <dbReference type="EMBL" id="KAL2835919.1"/>
    </source>
</evidence>
<organism evidence="2 3">
    <name type="scientific">Aspergillus pseudodeflectus</name>
    <dbReference type="NCBI Taxonomy" id="176178"/>
    <lineage>
        <taxon>Eukaryota</taxon>
        <taxon>Fungi</taxon>
        <taxon>Dikarya</taxon>
        <taxon>Ascomycota</taxon>
        <taxon>Pezizomycotina</taxon>
        <taxon>Eurotiomycetes</taxon>
        <taxon>Eurotiomycetidae</taxon>
        <taxon>Eurotiales</taxon>
        <taxon>Aspergillaceae</taxon>
        <taxon>Aspergillus</taxon>
        <taxon>Aspergillus subgen. Nidulantes</taxon>
    </lineage>
</organism>
<gene>
    <name evidence="2" type="ORF">BJX68DRAFT_47665</name>
</gene>
<dbReference type="Proteomes" id="UP001610444">
    <property type="component" value="Unassembled WGS sequence"/>
</dbReference>
<evidence type="ECO:0000256" key="1">
    <source>
        <dbReference type="SAM" id="MobiDB-lite"/>
    </source>
</evidence>
<evidence type="ECO:0000313" key="3">
    <source>
        <dbReference type="Proteomes" id="UP001610444"/>
    </source>
</evidence>